<keyword evidence="3" id="KW-1185">Reference proteome</keyword>
<feature type="transmembrane region" description="Helical" evidence="1">
    <location>
        <begin position="71"/>
        <end position="90"/>
    </location>
</feature>
<keyword evidence="1" id="KW-0472">Membrane</keyword>
<name>A0ABN2WX68_9MICO</name>
<dbReference type="Pfam" id="PF12277">
    <property type="entry name" value="DUF3618"/>
    <property type="match status" value="1"/>
</dbReference>
<gene>
    <name evidence="2" type="ORF">GCM10009823_23600</name>
</gene>
<comment type="caution">
    <text evidence="2">The sequence shown here is derived from an EMBL/GenBank/DDBJ whole genome shotgun (WGS) entry which is preliminary data.</text>
</comment>
<dbReference type="Proteomes" id="UP001500984">
    <property type="component" value="Unassembled WGS sequence"/>
</dbReference>
<accession>A0ABN2WX68</accession>
<keyword evidence="1" id="KW-1133">Transmembrane helix</keyword>
<sequence>MSSNVYTSDVTVDTATREQLVESIRLREQRLAANVDELVGRLHPKALAARAADSAKSLIIDESGSPRVERIAAVGGAVLAAAGVIGFLAFRGRRG</sequence>
<evidence type="ECO:0000313" key="2">
    <source>
        <dbReference type="EMBL" id="GAA2100947.1"/>
    </source>
</evidence>
<reference evidence="2 3" key="1">
    <citation type="journal article" date="2019" name="Int. J. Syst. Evol. Microbiol.">
        <title>The Global Catalogue of Microorganisms (GCM) 10K type strain sequencing project: providing services to taxonomists for standard genome sequencing and annotation.</title>
        <authorList>
            <consortium name="The Broad Institute Genomics Platform"/>
            <consortium name="The Broad Institute Genome Sequencing Center for Infectious Disease"/>
            <person name="Wu L."/>
            <person name="Ma J."/>
        </authorList>
    </citation>
    <scope>NUCLEOTIDE SEQUENCE [LARGE SCALE GENOMIC DNA]</scope>
    <source>
        <strain evidence="2 3">JCM 15900</strain>
    </source>
</reference>
<dbReference type="RefSeq" id="WP_291794831.1">
    <property type="nucleotide sequence ID" value="NZ_BAAAPZ010000008.1"/>
</dbReference>
<evidence type="ECO:0000313" key="3">
    <source>
        <dbReference type="Proteomes" id="UP001500984"/>
    </source>
</evidence>
<dbReference type="EMBL" id="BAAAPZ010000008">
    <property type="protein sequence ID" value="GAA2100947.1"/>
    <property type="molecule type" value="Genomic_DNA"/>
</dbReference>
<organism evidence="2 3">
    <name type="scientific">Brevibacterium salitolerans</name>
    <dbReference type="NCBI Taxonomy" id="1403566"/>
    <lineage>
        <taxon>Bacteria</taxon>
        <taxon>Bacillati</taxon>
        <taxon>Actinomycetota</taxon>
        <taxon>Actinomycetes</taxon>
        <taxon>Micrococcales</taxon>
        <taxon>Brevibacteriaceae</taxon>
        <taxon>Brevibacterium</taxon>
    </lineage>
</organism>
<protein>
    <recommendedName>
        <fullName evidence="4">DUF3618 domain-containing protein</fullName>
    </recommendedName>
</protein>
<keyword evidence="1" id="KW-0812">Transmembrane</keyword>
<evidence type="ECO:0000256" key="1">
    <source>
        <dbReference type="SAM" id="Phobius"/>
    </source>
</evidence>
<dbReference type="InterPro" id="IPR022062">
    <property type="entry name" value="DUF3618"/>
</dbReference>
<evidence type="ECO:0008006" key="4">
    <source>
        <dbReference type="Google" id="ProtNLM"/>
    </source>
</evidence>
<proteinExistence type="predicted"/>